<dbReference type="RefSeq" id="WP_281806159.1">
    <property type="nucleotide sequence ID" value="NZ_BSEC01000003.1"/>
</dbReference>
<feature type="transmembrane region" description="Helical" evidence="1">
    <location>
        <begin position="28"/>
        <end position="45"/>
    </location>
</feature>
<comment type="caution">
    <text evidence="2">The sequence shown here is derived from an EMBL/GenBank/DDBJ whole genome shotgun (WGS) entry which is preliminary data.</text>
</comment>
<organism evidence="2 3">
    <name type="scientific">Methylocystis echinoides</name>
    <dbReference type="NCBI Taxonomy" id="29468"/>
    <lineage>
        <taxon>Bacteria</taxon>
        <taxon>Pseudomonadati</taxon>
        <taxon>Pseudomonadota</taxon>
        <taxon>Alphaproteobacteria</taxon>
        <taxon>Hyphomicrobiales</taxon>
        <taxon>Methylocystaceae</taxon>
        <taxon>Methylocystis</taxon>
    </lineage>
</organism>
<reference evidence="2" key="1">
    <citation type="journal article" date="2023" name="Int. J. Syst. Evol. Microbiol.">
        <title>Methylocystis iwaonis sp. nov., a type II methane-oxidizing bacterium from surface soil of a rice paddy field in Japan, and emended description of the genus Methylocystis (ex Whittenbury et al. 1970) Bowman et al. 1993.</title>
        <authorList>
            <person name="Kaise H."/>
            <person name="Sawadogo J.B."/>
            <person name="Alam M.S."/>
            <person name="Ueno C."/>
            <person name="Dianou D."/>
            <person name="Shinjo R."/>
            <person name="Asakawa S."/>
        </authorList>
    </citation>
    <scope>NUCLEOTIDE SEQUENCE</scope>
    <source>
        <strain evidence="2">LMG27198</strain>
    </source>
</reference>
<gene>
    <name evidence="2" type="ORF">LMG27198_43650</name>
</gene>
<evidence type="ECO:0000313" key="2">
    <source>
        <dbReference type="EMBL" id="GLI95373.1"/>
    </source>
</evidence>
<keyword evidence="3" id="KW-1185">Reference proteome</keyword>
<dbReference type="Proteomes" id="UP001144323">
    <property type="component" value="Unassembled WGS sequence"/>
</dbReference>
<sequence length="55" mass="5715">MGILIRLIGAALLIQGLASNEGTIGQLLLLVGGLILLFPFYRRLARGHAATGIAS</sequence>
<accession>A0A9W6GYL2</accession>
<proteinExistence type="predicted"/>
<evidence type="ECO:0000256" key="1">
    <source>
        <dbReference type="SAM" id="Phobius"/>
    </source>
</evidence>
<keyword evidence="1" id="KW-0472">Membrane</keyword>
<keyword evidence="1" id="KW-0812">Transmembrane</keyword>
<name>A0A9W6GYL2_9HYPH</name>
<dbReference type="AlphaFoldDB" id="A0A9W6GYL2"/>
<dbReference type="EMBL" id="BSEC01000003">
    <property type="protein sequence ID" value="GLI95373.1"/>
    <property type="molecule type" value="Genomic_DNA"/>
</dbReference>
<keyword evidence="1" id="KW-1133">Transmembrane helix</keyword>
<evidence type="ECO:0000313" key="3">
    <source>
        <dbReference type="Proteomes" id="UP001144323"/>
    </source>
</evidence>
<protein>
    <submittedName>
        <fullName evidence="2">Uncharacterized protein</fullName>
    </submittedName>
</protein>